<dbReference type="HOGENOM" id="CLU_043687_0_0_1"/>
<organism evidence="2 3">
    <name type="scientific">Exophiala xenobiotica</name>
    <dbReference type="NCBI Taxonomy" id="348802"/>
    <lineage>
        <taxon>Eukaryota</taxon>
        <taxon>Fungi</taxon>
        <taxon>Dikarya</taxon>
        <taxon>Ascomycota</taxon>
        <taxon>Pezizomycotina</taxon>
        <taxon>Eurotiomycetes</taxon>
        <taxon>Chaetothyriomycetidae</taxon>
        <taxon>Chaetothyriales</taxon>
        <taxon>Herpotrichiellaceae</taxon>
        <taxon>Exophiala</taxon>
    </lineage>
</organism>
<dbReference type="InterPro" id="IPR046536">
    <property type="entry name" value="DUF6601"/>
</dbReference>
<gene>
    <name evidence="2" type="ORF">PV05_10852</name>
</gene>
<dbReference type="STRING" id="348802.A0A0D2E130"/>
<dbReference type="PANTHER" id="PTHR34414:SF1">
    <property type="entry name" value="SUBTILISIN-LIKE SERINE PROTEASE"/>
    <property type="match status" value="1"/>
</dbReference>
<evidence type="ECO:0000313" key="2">
    <source>
        <dbReference type="EMBL" id="KIW49148.1"/>
    </source>
</evidence>
<sequence length="288" mass="32907">MQPAPPSKAECLLPRLVRRSDGSFIQPCKEPTAFVHHQLDVSRLDRIARHLWLAGRIGNVHPLHRQHLLGRQVIVTEQSDLHLLWINDTIFIKPLPGWLLDEDFCKEYIPTSPYLQASANGLLRTYACLITYESDFALAINLRLLPQSTTWRAWQEFVQDSLLPLCLQHNKANFAPRYTYGELRLSRINLLYRFLPELKLKYLFRGYHYGSQTYQRLLERNFAWLIAGFAYIALVLTAMQVGLQTTQLQTSAAFNAASAGFTIFSIIVPLFAVGLQATISLMAPKLKP</sequence>
<evidence type="ECO:0000256" key="1">
    <source>
        <dbReference type="SAM" id="Phobius"/>
    </source>
</evidence>
<reference evidence="2 3" key="1">
    <citation type="submission" date="2015-01" db="EMBL/GenBank/DDBJ databases">
        <title>The Genome Sequence of Exophiala xenobiotica CBS118157.</title>
        <authorList>
            <consortium name="The Broad Institute Genomics Platform"/>
            <person name="Cuomo C."/>
            <person name="de Hoog S."/>
            <person name="Gorbushina A."/>
            <person name="Stielow B."/>
            <person name="Teixiera M."/>
            <person name="Abouelleil A."/>
            <person name="Chapman S.B."/>
            <person name="Priest M."/>
            <person name="Young S.K."/>
            <person name="Wortman J."/>
            <person name="Nusbaum C."/>
            <person name="Birren B."/>
        </authorList>
    </citation>
    <scope>NUCLEOTIDE SEQUENCE [LARGE SCALE GENOMIC DNA]</scope>
    <source>
        <strain evidence="2 3">CBS 118157</strain>
    </source>
</reference>
<proteinExistence type="predicted"/>
<name>A0A0D2E130_9EURO</name>
<dbReference type="Pfam" id="PF20246">
    <property type="entry name" value="DUF6601"/>
    <property type="match status" value="1"/>
</dbReference>
<keyword evidence="1" id="KW-0812">Transmembrane</keyword>
<evidence type="ECO:0000313" key="3">
    <source>
        <dbReference type="Proteomes" id="UP000054342"/>
    </source>
</evidence>
<protein>
    <submittedName>
        <fullName evidence="2">Uncharacterized protein</fullName>
    </submittedName>
</protein>
<feature type="transmembrane region" description="Helical" evidence="1">
    <location>
        <begin position="263"/>
        <end position="283"/>
    </location>
</feature>
<dbReference type="GeneID" id="25332760"/>
<dbReference type="OrthoDB" id="5086500at2759"/>
<dbReference type="AlphaFoldDB" id="A0A0D2E130"/>
<feature type="transmembrane region" description="Helical" evidence="1">
    <location>
        <begin position="222"/>
        <end position="243"/>
    </location>
</feature>
<keyword evidence="1" id="KW-0472">Membrane</keyword>
<accession>A0A0D2E130</accession>
<keyword evidence="3" id="KW-1185">Reference proteome</keyword>
<dbReference type="PANTHER" id="PTHR34414">
    <property type="entry name" value="HET DOMAIN-CONTAINING PROTEIN-RELATED"/>
    <property type="match status" value="1"/>
</dbReference>
<keyword evidence="1" id="KW-1133">Transmembrane helix</keyword>
<dbReference type="Proteomes" id="UP000054342">
    <property type="component" value="Unassembled WGS sequence"/>
</dbReference>
<dbReference type="EMBL" id="KN847323">
    <property type="protein sequence ID" value="KIW49148.1"/>
    <property type="molecule type" value="Genomic_DNA"/>
</dbReference>
<dbReference type="RefSeq" id="XP_013309732.1">
    <property type="nucleotide sequence ID" value="XM_013454278.1"/>
</dbReference>